<gene>
    <name evidence="5" type="ORF">CYCCA115_LOCUS14495</name>
</gene>
<keyword evidence="1 3" id="KW-0732">Signal</keyword>
<evidence type="ECO:0000256" key="3">
    <source>
        <dbReference type="SAM" id="SignalP"/>
    </source>
</evidence>
<dbReference type="InterPro" id="IPR050955">
    <property type="entry name" value="Plant_Biomass_Hydrol_Est"/>
</dbReference>
<accession>A0AAD2JJ44</accession>
<proteinExistence type="predicted"/>
<dbReference type="Proteomes" id="UP001295423">
    <property type="component" value="Unassembled WGS sequence"/>
</dbReference>
<organism evidence="5 6">
    <name type="scientific">Cylindrotheca closterium</name>
    <dbReference type="NCBI Taxonomy" id="2856"/>
    <lineage>
        <taxon>Eukaryota</taxon>
        <taxon>Sar</taxon>
        <taxon>Stramenopiles</taxon>
        <taxon>Ochrophyta</taxon>
        <taxon>Bacillariophyta</taxon>
        <taxon>Bacillariophyceae</taxon>
        <taxon>Bacillariophycidae</taxon>
        <taxon>Bacillariales</taxon>
        <taxon>Bacillariaceae</taxon>
        <taxon>Cylindrotheca</taxon>
    </lineage>
</organism>
<evidence type="ECO:0000313" key="6">
    <source>
        <dbReference type="Proteomes" id="UP001295423"/>
    </source>
</evidence>
<dbReference type="Gene3D" id="3.40.50.1820">
    <property type="entry name" value="alpha/beta hydrolase"/>
    <property type="match status" value="1"/>
</dbReference>
<dbReference type="InterPro" id="IPR029058">
    <property type="entry name" value="AB_hydrolase_fold"/>
</dbReference>
<keyword evidence="2" id="KW-0378">Hydrolase</keyword>
<reference evidence="5" key="1">
    <citation type="submission" date="2023-08" db="EMBL/GenBank/DDBJ databases">
        <authorList>
            <person name="Audoor S."/>
            <person name="Bilcke G."/>
        </authorList>
    </citation>
    <scope>NUCLEOTIDE SEQUENCE</scope>
</reference>
<dbReference type="InterPro" id="IPR003140">
    <property type="entry name" value="PLipase/COase/thioEstase"/>
</dbReference>
<evidence type="ECO:0000313" key="5">
    <source>
        <dbReference type="EMBL" id="CAJ1953898.1"/>
    </source>
</evidence>
<dbReference type="PANTHER" id="PTHR43037">
    <property type="entry name" value="UNNAMED PRODUCT-RELATED"/>
    <property type="match status" value="1"/>
</dbReference>
<sequence>MMMNNCTERCIIFFLWVGLVSLERCDAISEIDIQDLAKKSNARPNCDIGADSLAKYGGTRTCIESPTFEGRRCFFTIIPDCAGPDSPLVFDAHGLASCPSKTAELTRWKEMAQEHCFVLVYPLGTTDPEIADLTCWGLPGGAKDDFGDEAHSCCCSRRIRPVVTQDAAVFRQIAAVINRDVPIQTSNRVTIDAKRIYLAGHSNGCMAAISIAAQSSDIIAAVGCHAGSAITPFPGSYHATPMALVHGTNDRVVPYKGNFLFHSAETTHDIISKANECSSFKETKTEEFLGSNNTVTEFSSTGCKNNANVTLYAVEGAGHSPYLGVETFRRDEVPTNFDSTELLWNFVKNYELDTNPSLVDRTTGQSPISLPSLPDPFPELVLADEQKEQTRNGASAGHIISIFRSIIFVSVVTACHSIL</sequence>
<keyword evidence="6" id="KW-1185">Reference proteome</keyword>
<comment type="caution">
    <text evidence="5">The sequence shown here is derived from an EMBL/GenBank/DDBJ whole genome shotgun (WGS) entry which is preliminary data.</text>
</comment>
<dbReference type="Pfam" id="PF02230">
    <property type="entry name" value="Abhydrolase_2"/>
    <property type="match status" value="1"/>
</dbReference>
<evidence type="ECO:0000256" key="2">
    <source>
        <dbReference type="ARBA" id="ARBA00022801"/>
    </source>
</evidence>
<dbReference type="EMBL" id="CAKOGP040001847">
    <property type="protein sequence ID" value="CAJ1953898.1"/>
    <property type="molecule type" value="Genomic_DNA"/>
</dbReference>
<evidence type="ECO:0000259" key="4">
    <source>
        <dbReference type="Pfam" id="PF02230"/>
    </source>
</evidence>
<dbReference type="AlphaFoldDB" id="A0AAD2JJ44"/>
<dbReference type="GO" id="GO:0016787">
    <property type="term" value="F:hydrolase activity"/>
    <property type="evidence" value="ECO:0007669"/>
    <property type="project" value="UniProtKB-KW"/>
</dbReference>
<dbReference type="SUPFAM" id="SSF53474">
    <property type="entry name" value="alpha/beta-Hydrolases"/>
    <property type="match status" value="1"/>
</dbReference>
<feature type="domain" description="Phospholipase/carboxylesterase/thioesterase" evidence="4">
    <location>
        <begin position="169"/>
        <end position="261"/>
    </location>
</feature>
<name>A0AAD2JJ44_9STRA</name>
<protein>
    <recommendedName>
        <fullName evidence="4">Phospholipase/carboxylesterase/thioesterase domain-containing protein</fullName>
    </recommendedName>
</protein>
<feature type="chain" id="PRO_5041992145" description="Phospholipase/carboxylesterase/thioesterase domain-containing protein" evidence="3">
    <location>
        <begin position="23"/>
        <end position="419"/>
    </location>
</feature>
<dbReference type="PANTHER" id="PTHR43037:SF5">
    <property type="entry name" value="FERULOYL ESTERASE"/>
    <property type="match status" value="1"/>
</dbReference>
<evidence type="ECO:0000256" key="1">
    <source>
        <dbReference type="ARBA" id="ARBA00022729"/>
    </source>
</evidence>
<feature type="signal peptide" evidence="3">
    <location>
        <begin position="1"/>
        <end position="22"/>
    </location>
</feature>